<keyword evidence="3" id="KW-1185">Reference proteome</keyword>
<accession>A0AA42BS43</accession>
<dbReference type="EMBL" id="JANCLT010000002">
    <property type="protein sequence ID" value="MCP8968053.1"/>
    <property type="molecule type" value="Genomic_DNA"/>
</dbReference>
<reference evidence="2" key="1">
    <citation type="submission" date="2022-07" db="EMBL/GenBank/DDBJ databases">
        <authorList>
            <person name="Li W.-J."/>
            <person name="Deng Q.-Q."/>
        </authorList>
    </citation>
    <scope>NUCLEOTIDE SEQUENCE</scope>
    <source>
        <strain evidence="2">SYSU M60031</strain>
    </source>
</reference>
<evidence type="ECO:0000313" key="2">
    <source>
        <dbReference type="EMBL" id="MCP8968053.1"/>
    </source>
</evidence>
<name>A0AA42BS43_9BACI</name>
<dbReference type="Gene3D" id="3.40.50.150">
    <property type="entry name" value="Vaccinia Virus protein VP39"/>
    <property type="match status" value="1"/>
</dbReference>
<dbReference type="Pfam" id="PF08241">
    <property type="entry name" value="Methyltransf_11"/>
    <property type="match status" value="1"/>
</dbReference>
<keyword evidence="2" id="KW-0808">Transferase</keyword>
<evidence type="ECO:0000313" key="3">
    <source>
        <dbReference type="Proteomes" id="UP001156102"/>
    </source>
</evidence>
<dbReference type="RefSeq" id="WP_254757953.1">
    <property type="nucleotide sequence ID" value="NZ_JANCLT010000002.1"/>
</dbReference>
<dbReference type="Proteomes" id="UP001156102">
    <property type="component" value="Unassembled WGS sequence"/>
</dbReference>
<sequence>MKKQVIIADIASRLEDESIPYEVTGAAALYIQGIDHIDVGEIRIDVQWDVMDRAYEIFQPYAPGEVKRDKVQAAFSFSYEGETVVIACLFNTTVRTQPYRVSVQIEEREVWCRSLYSYLYYPEHAEFGSAIHTFLQERQRAITAQNETAWNTSNYAALLNRHGEPAVVAEKIQQNPEWRLHPFLKYMKDVQGKRVIHLMGSHGIKAVALALLGADVAVVDFSQENAMFAGELAKHAGVELSYVVSDVLSADLEAEAADFVLMELGVLHYYLDLQPLAQIIHRLLKPGGRFVLHEFHPVSVKMITSSGKKHKVDGNYFDPSLRQRQVAFSKHVAAEETEAVLQRKWTMGELVTAFAGSGLIIRILEEEPNHKLHDIGLPKTFTLVAERI</sequence>
<gene>
    <name evidence="2" type="ORF">NK662_05805</name>
</gene>
<dbReference type="CDD" id="cd02440">
    <property type="entry name" value="AdoMet_MTases"/>
    <property type="match status" value="1"/>
</dbReference>
<dbReference type="GO" id="GO:0008757">
    <property type="term" value="F:S-adenosylmethionine-dependent methyltransferase activity"/>
    <property type="evidence" value="ECO:0007669"/>
    <property type="project" value="InterPro"/>
</dbReference>
<dbReference type="SUPFAM" id="SSF53335">
    <property type="entry name" value="S-adenosyl-L-methionine-dependent methyltransferases"/>
    <property type="match status" value="1"/>
</dbReference>
<keyword evidence="2" id="KW-0489">Methyltransferase</keyword>
<dbReference type="InterPro" id="IPR013216">
    <property type="entry name" value="Methyltransf_11"/>
</dbReference>
<dbReference type="InterPro" id="IPR029063">
    <property type="entry name" value="SAM-dependent_MTases_sf"/>
</dbReference>
<dbReference type="AlphaFoldDB" id="A0AA42BS43"/>
<comment type="caution">
    <text evidence="2">The sequence shown here is derived from an EMBL/GenBank/DDBJ whole genome shotgun (WGS) entry which is preliminary data.</text>
</comment>
<evidence type="ECO:0000259" key="1">
    <source>
        <dbReference type="Pfam" id="PF08241"/>
    </source>
</evidence>
<feature type="domain" description="Methyltransferase type 11" evidence="1">
    <location>
        <begin position="202"/>
        <end position="292"/>
    </location>
</feature>
<proteinExistence type="predicted"/>
<protein>
    <submittedName>
        <fullName evidence="2">Class I SAM-dependent methyltransferase</fullName>
    </submittedName>
</protein>
<dbReference type="GO" id="GO:0032259">
    <property type="term" value="P:methylation"/>
    <property type="evidence" value="ECO:0007669"/>
    <property type="project" value="UniProtKB-KW"/>
</dbReference>
<organism evidence="2 3">
    <name type="scientific">Ectobacillus ponti</name>
    <dbReference type="NCBI Taxonomy" id="2961894"/>
    <lineage>
        <taxon>Bacteria</taxon>
        <taxon>Bacillati</taxon>
        <taxon>Bacillota</taxon>
        <taxon>Bacilli</taxon>
        <taxon>Bacillales</taxon>
        <taxon>Bacillaceae</taxon>
        <taxon>Ectobacillus</taxon>
    </lineage>
</organism>
<dbReference type="Gene3D" id="3.30.460.40">
    <property type="match status" value="1"/>
</dbReference>